<proteinExistence type="predicted"/>
<feature type="compositionally biased region" description="Basic and acidic residues" evidence="1">
    <location>
        <begin position="80"/>
        <end position="94"/>
    </location>
</feature>
<evidence type="ECO:0000313" key="3">
    <source>
        <dbReference type="Proteomes" id="UP000092445"/>
    </source>
</evidence>
<keyword evidence="3" id="KW-1185">Reference proteome</keyword>
<dbReference type="VEuPathDB" id="VectorBase:GPAI045205"/>
<reference evidence="2" key="2">
    <citation type="submission" date="2020-05" db="UniProtKB">
        <authorList>
            <consortium name="EnsemblMetazoa"/>
        </authorList>
    </citation>
    <scope>IDENTIFICATION</scope>
    <source>
        <strain evidence="2">IAEA</strain>
    </source>
</reference>
<name>A0A1B0AGS5_GLOPL</name>
<evidence type="ECO:0000256" key="1">
    <source>
        <dbReference type="SAM" id="MobiDB-lite"/>
    </source>
</evidence>
<accession>A0A1B0AGS5</accession>
<dbReference type="Proteomes" id="UP000092445">
    <property type="component" value="Unassembled WGS sequence"/>
</dbReference>
<organism evidence="2 3">
    <name type="scientific">Glossina pallidipes</name>
    <name type="common">Tsetse fly</name>
    <dbReference type="NCBI Taxonomy" id="7398"/>
    <lineage>
        <taxon>Eukaryota</taxon>
        <taxon>Metazoa</taxon>
        <taxon>Ecdysozoa</taxon>
        <taxon>Arthropoda</taxon>
        <taxon>Hexapoda</taxon>
        <taxon>Insecta</taxon>
        <taxon>Pterygota</taxon>
        <taxon>Neoptera</taxon>
        <taxon>Endopterygota</taxon>
        <taxon>Diptera</taxon>
        <taxon>Brachycera</taxon>
        <taxon>Muscomorpha</taxon>
        <taxon>Hippoboscoidea</taxon>
        <taxon>Glossinidae</taxon>
        <taxon>Glossina</taxon>
    </lineage>
</organism>
<dbReference type="AlphaFoldDB" id="A0A1B0AGS5"/>
<protein>
    <submittedName>
        <fullName evidence="2">Uncharacterized protein</fullName>
    </submittedName>
</protein>
<evidence type="ECO:0000313" key="2">
    <source>
        <dbReference type="EnsemblMetazoa" id="GPAI045205-PA"/>
    </source>
</evidence>
<dbReference type="EnsemblMetazoa" id="GPAI045205-RA">
    <property type="protein sequence ID" value="GPAI045205-PA"/>
    <property type="gene ID" value="GPAI045205"/>
</dbReference>
<reference evidence="3" key="1">
    <citation type="submission" date="2014-03" db="EMBL/GenBank/DDBJ databases">
        <authorList>
            <person name="Aksoy S."/>
            <person name="Warren W."/>
            <person name="Wilson R.K."/>
        </authorList>
    </citation>
    <scope>NUCLEOTIDE SEQUENCE [LARGE SCALE GENOMIC DNA]</scope>
    <source>
        <strain evidence="3">IAEA</strain>
    </source>
</reference>
<feature type="region of interest" description="Disordered" evidence="1">
    <location>
        <begin position="54"/>
        <end position="94"/>
    </location>
</feature>
<sequence length="94" mass="10892">MLTAEGSARDIMKQRGKCLERFSHKQLLLIQIIGFLDIFVDNKFYYSDNVTGDEKNIHENGARNPHLPPPEEFPYTETLKSVKEPEHEGKKFSK</sequence>